<dbReference type="EMBL" id="CP012159">
    <property type="protein sequence ID" value="AKT37668.1"/>
    <property type="molecule type" value="Genomic_DNA"/>
</dbReference>
<feature type="compositionally biased region" description="Basic and acidic residues" evidence="1">
    <location>
        <begin position="54"/>
        <end position="66"/>
    </location>
</feature>
<dbReference type="AlphaFoldDB" id="A0A0K1EAS8"/>
<sequence>MSRFMRRARARARRSIVRRLLDVLRSLLRAFVWGSAALGPVAAPPPPPPPPPIESREDQSASRDQQ</sequence>
<dbReference type="STRING" id="52.CMC5_018100"/>
<accession>A0A0K1EAS8</accession>
<name>A0A0K1EAS8_CHOCO</name>
<organism evidence="2 3">
    <name type="scientific">Chondromyces crocatus</name>
    <dbReference type="NCBI Taxonomy" id="52"/>
    <lineage>
        <taxon>Bacteria</taxon>
        <taxon>Pseudomonadati</taxon>
        <taxon>Myxococcota</taxon>
        <taxon>Polyangia</taxon>
        <taxon>Polyangiales</taxon>
        <taxon>Polyangiaceae</taxon>
        <taxon>Chondromyces</taxon>
    </lineage>
</organism>
<keyword evidence="3" id="KW-1185">Reference proteome</keyword>
<proteinExistence type="predicted"/>
<gene>
    <name evidence="2" type="ORF">CMC5_018100</name>
</gene>
<evidence type="ECO:0000256" key="1">
    <source>
        <dbReference type="SAM" id="MobiDB-lite"/>
    </source>
</evidence>
<evidence type="ECO:0000313" key="2">
    <source>
        <dbReference type="EMBL" id="AKT37668.1"/>
    </source>
</evidence>
<dbReference type="KEGG" id="ccro:CMC5_018100"/>
<feature type="compositionally biased region" description="Pro residues" evidence="1">
    <location>
        <begin position="42"/>
        <end position="53"/>
    </location>
</feature>
<evidence type="ECO:0000313" key="3">
    <source>
        <dbReference type="Proteomes" id="UP000067626"/>
    </source>
</evidence>
<feature type="region of interest" description="Disordered" evidence="1">
    <location>
        <begin position="39"/>
        <end position="66"/>
    </location>
</feature>
<reference evidence="2 3" key="1">
    <citation type="submission" date="2015-07" db="EMBL/GenBank/DDBJ databases">
        <title>Genome analysis of myxobacterium Chondromyces crocatus Cm c5 reveals a high potential for natural compound synthesis and the genetic basis for the loss of fruiting body formation.</title>
        <authorList>
            <person name="Zaburannyi N."/>
            <person name="Bunk B."/>
            <person name="Maier J."/>
            <person name="Overmann J."/>
            <person name="Mueller R."/>
        </authorList>
    </citation>
    <scope>NUCLEOTIDE SEQUENCE [LARGE SCALE GENOMIC DNA]</scope>
    <source>
        <strain evidence="2 3">Cm c5</strain>
    </source>
</reference>
<protein>
    <submittedName>
        <fullName evidence="2">Uncharacterized protein</fullName>
    </submittedName>
</protein>
<dbReference type="Proteomes" id="UP000067626">
    <property type="component" value="Chromosome"/>
</dbReference>